<evidence type="ECO:0000256" key="5">
    <source>
        <dbReference type="ARBA" id="ARBA00022989"/>
    </source>
</evidence>
<feature type="domain" description="VTT" evidence="9">
    <location>
        <begin position="17"/>
        <end position="142"/>
    </location>
</feature>
<proteinExistence type="inferred from homology"/>
<evidence type="ECO:0000256" key="4">
    <source>
        <dbReference type="ARBA" id="ARBA00022692"/>
    </source>
</evidence>
<gene>
    <name evidence="10" type="ORF">JW592_05440</name>
</gene>
<organism evidence="10 11">
    <name type="scientific">Streptomyces spirodelae</name>
    <dbReference type="NCBI Taxonomy" id="2812904"/>
    <lineage>
        <taxon>Bacteria</taxon>
        <taxon>Bacillati</taxon>
        <taxon>Actinomycetota</taxon>
        <taxon>Actinomycetes</taxon>
        <taxon>Kitasatosporales</taxon>
        <taxon>Streptomycetaceae</taxon>
        <taxon>Streptomyces</taxon>
    </lineage>
</organism>
<feature type="region of interest" description="Disordered" evidence="8">
    <location>
        <begin position="217"/>
        <end position="262"/>
    </location>
</feature>
<feature type="transmembrane region" description="Helical" evidence="7">
    <location>
        <begin position="122"/>
        <end position="143"/>
    </location>
</feature>
<dbReference type="InterPro" id="IPR032816">
    <property type="entry name" value="VTT_dom"/>
</dbReference>
<comment type="caution">
    <text evidence="7">Lacks conserved residue(s) required for the propagation of feature annotation.</text>
</comment>
<evidence type="ECO:0000259" key="9">
    <source>
        <dbReference type="Pfam" id="PF09335"/>
    </source>
</evidence>
<feature type="transmembrane region" description="Helical" evidence="7">
    <location>
        <begin position="155"/>
        <end position="176"/>
    </location>
</feature>
<dbReference type="EMBL" id="JAFFZN010000003">
    <property type="protein sequence ID" value="MBO8184917.1"/>
    <property type="molecule type" value="Genomic_DNA"/>
</dbReference>
<evidence type="ECO:0000256" key="7">
    <source>
        <dbReference type="RuleBase" id="RU367016"/>
    </source>
</evidence>
<protein>
    <submittedName>
        <fullName evidence="10">VTT domain-containing protein</fullName>
    </submittedName>
</protein>
<dbReference type="PANTHER" id="PTHR30353:SF0">
    <property type="entry name" value="TRANSMEMBRANE PROTEIN"/>
    <property type="match status" value="1"/>
</dbReference>
<evidence type="ECO:0000256" key="1">
    <source>
        <dbReference type="ARBA" id="ARBA00004651"/>
    </source>
</evidence>
<evidence type="ECO:0000256" key="2">
    <source>
        <dbReference type="ARBA" id="ARBA00010792"/>
    </source>
</evidence>
<comment type="caution">
    <text evidence="10">The sequence shown here is derived from an EMBL/GenBank/DDBJ whole genome shotgun (WGS) entry which is preliminary data.</text>
</comment>
<keyword evidence="6 7" id="KW-0472">Membrane</keyword>
<name>A0ABS3WP77_9ACTN</name>
<evidence type="ECO:0000256" key="8">
    <source>
        <dbReference type="SAM" id="MobiDB-lite"/>
    </source>
</evidence>
<dbReference type="InterPro" id="IPR032818">
    <property type="entry name" value="DedA-like"/>
</dbReference>
<evidence type="ECO:0000256" key="6">
    <source>
        <dbReference type="ARBA" id="ARBA00023136"/>
    </source>
</evidence>
<dbReference type="PANTHER" id="PTHR30353">
    <property type="entry name" value="INNER MEMBRANE PROTEIN DEDA-RELATED"/>
    <property type="match status" value="1"/>
</dbReference>
<keyword evidence="4 7" id="KW-0812">Transmembrane</keyword>
<feature type="transmembrane region" description="Helical" evidence="7">
    <location>
        <begin position="40"/>
        <end position="59"/>
    </location>
</feature>
<keyword evidence="3 7" id="KW-1003">Cell membrane</keyword>
<comment type="similarity">
    <text evidence="2 7">Belongs to the DedA family.</text>
</comment>
<comment type="subcellular location">
    <subcellularLocation>
        <location evidence="1 7">Cell membrane</location>
        <topology evidence="1 7">Multi-pass membrane protein</topology>
    </subcellularLocation>
</comment>
<dbReference type="Pfam" id="PF09335">
    <property type="entry name" value="VTT_dom"/>
    <property type="match status" value="1"/>
</dbReference>
<evidence type="ECO:0000256" key="3">
    <source>
        <dbReference type="ARBA" id="ARBA00022475"/>
    </source>
</evidence>
<evidence type="ECO:0000313" key="10">
    <source>
        <dbReference type="EMBL" id="MBO8184917.1"/>
    </source>
</evidence>
<keyword evidence="5 7" id="KW-1133">Transmembrane helix</keyword>
<reference evidence="10 11" key="1">
    <citation type="submission" date="2021-02" db="EMBL/GenBank/DDBJ databases">
        <title>Streptomyces spirodelae sp. nov., isolated from duckweed.</title>
        <authorList>
            <person name="Saimee Y."/>
            <person name="Duangmal K."/>
        </authorList>
    </citation>
    <scope>NUCLEOTIDE SEQUENCE [LARGE SCALE GENOMIC DNA]</scope>
    <source>
        <strain evidence="10 11">DW4-2</strain>
    </source>
</reference>
<dbReference type="Proteomes" id="UP001518976">
    <property type="component" value="Unassembled WGS sequence"/>
</dbReference>
<keyword evidence="11" id="KW-1185">Reference proteome</keyword>
<evidence type="ECO:0000313" key="11">
    <source>
        <dbReference type="Proteomes" id="UP001518976"/>
    </source>
</evidence>
<sequence length="262" mass="26392">MWMTLAVLGLTTLPPLVPNSALIAAAGALAAEGRLPLPLVLLTVAGSALAGDVLVYGIGRRTGGRSRRWLSSGPRRRAALEWTAGHVRSHGVPFVIAVRFLPSGRIVGGLATGTVGYPVRRFLLGAGLAELLWAGYSVGVGYWGGRALAGTLSGALIGVGASAVLAGVALAVQWVLGRRVPRRPAAAPSRTHLGAAPAVPPPRVSAVGDMPGVVGDMPEVMAEAPSSPGSVPAAVARPAGDPLADGVGEPEGPASLHQVGRR</sequence>
<accession>A0ABS3WP77</accession>